<protein>
    <submittedName>
        <fullName evidence="1">S23 ribosomal protein</fullName>
    </submittedName>
</protein>
<dbReference type="EMBL" id="AP018227">
    <property type="protein sequence ID" value="BAY81568.1"/>
    <property type="molecule type" value="Genomic_DNA"/>
</dbReference>
<accession>A0A1Z4LKE3</accession>
<keyword evidence="2" id="KW-1185">Reference proteome</keyword>
<dbReference type="SUPFAM" id="SSF158446">
    <property type="entry name" value="IVS-encoded protein-like"/>
    <property type="match status" value="2"/>
</dbReference>
<dbReference type="PANTHER" id="PTHR38471:SF2">
    <property type="entry name" value="FOUR HELIX BUNDLE PROTEIN"/>
    <property type="match status" value="1"/>
</dbReference>
<dbReference type="InterPro" id="IPR012657">
    <property type="entry name" value="23S_rRNA-intervening_sequence"/>
</dbReference>
<dbReference type="OrthoDB" id="532154at2"/>
<dbReference type="AlphaFoldDB" id="A0A1Z4LKE3"/>
<reference evidence="1 2" key="1">
    <citation type="submission" date="2017-06" db="EMBL/GenBank/DDBJ databases">
        <title>Genome sequencing of cyanobaciteial culture collection at National Institute for Environmental Studies (NIES).</title>
        <authorList>
            <person name="Hirose Y."/>
            <person name="Shimura Y."/>
            <person name="Fujisawa T."/>
            <person name="Nakamura Y."/>
            <person name="Kawachi M."/>
        </authorList>
    </citation>
    <scope>NUCLEOTIDE SEQUENCE [LARGE SCALE GENOMIC DNA]</scope>
    <source>
        <strain evidence="1 2">NIES-267</strain>
    </source>
</reference>
<evidence type="ECO:0000313" key="1">
    <source>
        <dbReference type="EMBL" id="BAY81568.1"/>
    </source>
</evidence>
<name>A0A1Z4LKE3_9CYAN</name>
<dbReference type="Pfam" id="PF05635">
    <property type="entry name" value="23S_rRNA_IVP"/>
    <property type="match status" value="1"/>
</dbReference>
<gene>
    <name evidence="1" type="ORF">NIES267_10450</name>
</gene>
<dbReference type="Gene3D" id="1.20.1440.60">
    <property type="entry name" value="23S rRNA-intervening sequence"/>
    <property type="match status" value="1"/>
</dbReference>
<dbReference type="GO" id="GO:0005840">
    <property type="term" value="C:ribosome"/>
    <property type="evidence" value="ECO:0007669"/>
    <property type="project" value="UniProtKB-KW"/>
</dbReference>
<proteinExistence type="predicted"/>
<dbReference type="NCBIfam" id="TIGR02436">
    <property type="entry name" value="four helix bundle protein"/>
    <property type="match status" value="1"/>
</dbReference>
<keyword evidence="1" id="KW-0687">Ribonucleoprotein</keyword>
<dbReference type="Proteomes" id="UP000218418">
    <property type="component" value="Chromosome"/>
</dbReference>
<organism evidence="1 2">
    <name type="scientific">Calothrix parasitica NIES-267</name>
    <dbReference type="NCBI Taxonomy" id="1973488"/>
    <lineage>
        <taxon>Bacteria</taxon>
        <taxon>Bacillati</taxon>
        <taxon>Cyanobacteriota</taxon>
        <taxon>Cyanophyceae</taxon>
        <taxon>Nostocales</taxon>
        <taxon>Calotrichaceae</taxon>
        <taxon>Calothrix</taxon>
    </lineage>
</organism>
<evidence type="ECO:0000313" key="2">
    <source>
        <dbReference type="Proteomes" id="UP000218418"/>
    </source>
</evidence>
<keyword evidence="1" id="KW-0689">Ribosomal protein</keyword>
<dbReference type="PANTHER" id="PTHR38471">
    <property type="entry name" value="FOUR HELIX BUNDLE PROTEIN"/>
    <property type="match status" value="1"/>
</dbReference>
<sequence length="150" mass="17468">MLEKEKGKKYFRTHEDLAIFQLAFETAMQIYDYSKRFPVEEKYSLTDPSGSQSLMGETPKNALSHQVRRSSRSVCANFAEAWRKRRYKAAFVAKLSDCESEAAETQVWLKFAVKCHYLTVEQGRELYGTYNQILSGLVKMIKHPENWLLN</sequence>
<dbReference type="InterPro" id="IPR036583">
    <property type="entry name" value="23S_rRNA_IVS_sf"/>
</dbReference>